<dbReference type="InterPro" id="IPR027417">
    <property type="entry name" value="P-loop_NTPase"/>
</dbReference>
<dbReference type="Pfam" id="PF01078">
    <property type="entry name" value="Mg_chelatase"/>
    <property type="match status" value="1"/>
</dbReference>
<dbReference type="SMART" id="SM00382">
    <property type="entry name" value="AAA"/>
    <property type="match status" value="1"/>
</dbReference>
<dbReference type="PANTHER" id="PTHR32039">
    <property type="entry name" value="MAGNESIUM-CHELATASE SUBUNIT CHLI"/>
    <property type="match status" value="1"/>
</dbReference>
<name>A0ABV3Z1R0_9PROT</name>
<evidence type="ECO:0000313" key="6">
    <source>
        <dbReference type="EMBL" id="MEX6632719.1"/>
    </source>
</evidence>
<sequence>MVAQITTFAFHGVDAQPVTVQVQLTNGSNAFTIVGLPDKAVSEARERVRAALAAVGLGLPVKRITVNLAPADLPKEGSHFDLAIALGLLIEMGAAPNDAAHGFAVMGELGLDGSISACAGALPAAVAANAMGLGLICPEASGPEAAWAGGDATILAPKSIIQLVNHFKGTQVLSPPTPGTLEAAPAIPDLVDVKGQETAKRALEIAAAGGHNLLMVGPPGAGKSMLAARLAGLLPPLSPAEMLEVSMVQSLAGLLEGGRLTRARPFRAPHHSASMAAMIGGGMRARPGEASLAHLGVLFLDELPEFAATVLDSLRQPLETGDVLIARANYHVRYPARFQLIAAMNPCRCGYGKASGRACGRGPNCEEVYQSRISGPMLDRMDLSIELPAVTPADLAAPANGETTAEVAARVAAARSAQSDRMNTQPTNPAPSPSNAAMSDADLAKFATPDQEGTALLSRAAEALGLSARAYTRILRVARTLADLDSSDGVRRRHVAEAVSFRRRSDPGAPLPAATTSRIAS</sequence>
<dbReference type="Proteomes" id="UP001560685">
    <property type="component" value="Unassembled WGS sequence"/>
</dbReference>
<dbReference type="InterPro" id="IPR020568">
    <property type="entry name" value="Ribosomal_Su5_D2-typ_SF"/>
</dbReference>
<dbReference type="Gene3D" id="3.30.230.10">
    <property type="match status" value="1"/>
</dbReference>
<feature type="region of interest" description="Disordered" evidence="4">
    <location>
        <begin position="501"/>
        <end position="521"/>
    </location>
</feature>
<dbReference type="Gene3D" id="3.40.50.300">
    <property type="entry name" value="P-loop containing nucleotide triphosphate hydrolases"/>
    <property type="match status" value="1"/>
</dbReference>
<dbReference type="SUPFAM" id="SSF52540">
    <property type="entry name" value="P-loop containing nucleoside triphosphate hydrolases"/>
    <property type="match status" value="1"/>
</dbReference>
<dbReference type="NCBIfam" id="TIGR00368">
    <property type="entry name" value="YifB family Mg chelatase-like AAA ATPase"/>
    <property type="match status" value="1"/>
</dbReference>
<evidence type="ECO:0000256" key="2">
    <source>
        <dbReference type="ARBA" id="ARBA00022741"/>
    </source>
</evidence>
<keyword evidence="3" id="KW-0067">ATP-binding</keyword>
<dbReference type="RefSeq" id="WP_369312646.1">
    <property type="nucleotide sequence ID" value="NZ_JBEHZE010000001.1"/>
</dbReference>
<dbReference type="InterPro" id="IPR000523">
    <property type="entry name" value="Mg_chelatse_chII-like_cat_dom"/>
</dbReference>
<dbReference type="PANTHER" id="PTHR32039:SF7">
    <property type="entry name" value="COMPETENCE PROTEIN COMM"/>
    <property type="match status" value="1"/>
</dbReference>
<feature type="domain" description="AAA+ ATPase" evidence="5">
    <location>
        <begin position="209"/>
        <end position="391"/>
    </location>
</feature>
<proteinExistence type="inferred from homology"/>
<gene>
    <name evidence="6" type="ORF">ABFZ84_04085</name>
</gene>
<evidence type="ECO:0000256" key="3">
    <source>
        <dbReference type="ARBA" id="ARBA00022840"/>
    </source>
</evidence>
<dbReference type="InterPro" id="IPR003593">
    <property type="entry name" value="AAA+_ATPase"/>
</dbReference>
<dbReference type="PRINTS" id="PR01657">
    <property type="entry name" value="MCMFAMILY"/>
</dbReference>
<reference evidence="6 7" key="1">
    <citation type="submission" date="2024-05" db="EMBL/GenBank/DDBJ databases">
        <title>Three bacterial strains, DH-69, EH-24, and ECK-19 isolated from coastal sediments.</title>
        <authorList>
            <person name="Ye Y.-Q."/>
            <person name="Du Z.-J."/>
        </authorList>
    </citation>
    <scope>NUCLEOTIDE SEQUENCE [LARGE SCALE GENOMIC DNA]</scope>
    <source>
        <strain evidence="6 7">ECK-19</strain>
    </source>
</reference>
<evidence type="ECO:0000259" key="5">
    <source>
        <dbReference type="SMART" id="SM00382"/>
    </source>
</evidence>
<comment type="similarity">
    <text evidence="1">Belongs to the Mg-chelatase subunits D/I family. ComM subfamily.</text>
</comment>
<keyword evidence="7" id="KW-1185">Reference proteome</keyword>
<feature type="region of interest" description="Disordered" evidence="4">
    <location>
        <begin position="414"/>
        <end position="437"/>
    </location>
</feature>
<evidence type="ECO:0000256" key="4">
    <source>
        <dbReference type="SAM" id="MobiDB-lite"/>
    </source>
</evidence>
<feature type="compositionally biased region" description="Polar residues" evidence="4">
    <location>
        <begin position="416"/>
        <end position="427"/>
    </location>
</feature>
<dbReference type="InterPro" id="IPR025158">
    <property type="entry name" value="Mg_chelat-rel_C"/>
</dbReference>
<dbReference type="InterPro" id="IPR004482">
    <property type="entry name" value="Mg_chelat-rel"/>
</dbReference>
<evidence type="ECO:0000256" key="1">
    <source>
        <dbReference type="ARBA" id="ARBA00006354"/>
    </source>
</evidence>
<dbReference type="InterPro" id="IPR014721">
    <property type="entry name" value="Ribsml_uS5_D2-typ_fold_subgr"/>
</dbReference>
<comment type="caution">
    <text evidence="6">The sequence shown here is derived from an EMBL/GenBank/DDBJ whole genome shotgun (WGS) entry which is preliminary data.</text>
</comment>
<dbReference type="EMBL" id="JBEHZE010000001">
    <property type="protein sequence ID" value="MEX6632719.1"/>
    <property type="molecule type" value="Genomic_DNA"/>
</dbReference>
<dbReference type="CDD" id="cd00009">
    <property type="entry name" value="AAA"/>
    <property type="match status" value="1"/>
</dbReference>
<organism evidence="6 7">
    <name type="scientific">Hyphococcus lacteus</name>
    <dbReference type="NCBI Taxonomy" id="3143536"/>
    <lineage>
        <taxon>Bacteria</taxon>
        <taxon>Pseudomonadati</taxon>
        <taxon>Pseudomonadota</taxon>
        <taxon>Alphaproteobacteria</taxon>
        <taxon>Parvularculales</taxon>
        <taxon>Parvularculaceae</taxon>
        <taxon>Hyphococcus</taxon>
    </lineage>
</organism>
<keyword evidence="2" id="KW-0547">Nucleotide-binding</keyword>
<dbReference type="SUPFAM" id="SSF54211">
    <property type="entry name" value="Ribosomal protein S5 domain 2-like"/>
    <property type="match status" value="1"/>
</dbReference>
<protein>
    <submittedName>
        <fullName evidence="6">YifB family Mg chelatase-like AAA ATPase</fullName>
    </submittedName>
</protein>
<dbReference type="Pfam" id="PF13541">
    <property type="entry name" value="ChlI"/>
    <property type="match status" value="1"/>
</dbReference>
<dbReference type="InterPro" id="IPR001208">
    <property type="entry name" value="MCM_dom"/>
</dbReference>
<dbReference type="Pfam" id="PF13335">
    <property type="entry name" value="Mg_chelatase_C"/>
    <property type="match status" value="1"/>
</dbReference>
<accession>A0ABV3Z1R0</accession>
<dbReference type="InterPro" id="IPR045006">
    <property type="entry name" value="CHLI-like"/>
</dbReference>
<evidence type="ECO:0000313" key="7">
    <source>
        <dbReference type="Proteomes" id="UP001560685"/>
    </source>
</evidence>